<accession>A0A0D2LYF2</accession>
<dbReference type="OrthoDB" id="408373at2759"/>
<dbReference type="InterPro" id="IPR000073">
    <property type="entry name" value="AB_hydrolase_1"/>
</dbReference>
<evidence type="ECO:0000313" key="4">
    <source>
        <dbReference type="Proteomes" id="UP000054498"/>
    </source>
</evidence>
<dbReference type="Gene3D" id="3.40.50.1820">
    <property type="entry name" value="alpha/beta hydrolase"/>
    <property type="match status" value="1"/>
</dbReference>
<feature type="domain" description="AB hydrolase-1" evidence="2">
    <location>
        <begin position="115"/>
        <end position="244"/>
    </location>
</feature>
<protein>
    <recommendedName>
        <fullName evidence="2">AB hydrolase-1 domain-containing protein</fullName>
    </recommendedName>
</protein>
<dbReference type="RefSeq" id="XP_013893501.1">
    <property type="nucleotide sequence ID" value="XM_014038047.1"/>
</dbReference>
<evidence type="ECO:0000259" key="2">
    <source>
        <dbReference type="Pfam" id="PF00561"/>
    </source>
</evidence>
<name>A0A0D2LYF2_9CHLO</name>
<feature type="compositionally biased region" description="Low complexity" evidence="1">
    <location>
        <begin position="1"/>
        <end position="23"/>
    </location>
</feature>
<feature type="compositionally biased region" description="Low complexity" evidence="1">
    <location>
        <begin position="69"/>
        <end position="83"/>
    </location>
</feature>
<organism evidence="3 4">
    <name type="scientific">Monoraphidium neglectum</name>
    <dbReference type="NCBI Taxonomy" id="145388"/>
    <lineage>
        <taxon>Eukaryota</taxon>
        <taxon>Viridiplantae</taxon>
        <taxon>Chlorophyta</taxon>
        <taxon>core chlorophytes</taxon>
        <taxon>Chlorophyceae</taxon>
        <taxon>CS clade</taxon>
        <taxon>Sphaeropleales</taxon>
        <taxon>Selenastraceae</taxon>
        <taxon>Monoraphidium</taxon>
    </lineage>
</organism>
<keyword evidence="4" id="KW-1185">Reference proteome</keyword>
<evidence type="ECO:0000256" key="1">
    <source>
        <dbReference type="SAM" id="MobiDB-lite"/>
    </source>
</evidence>
<dbReference type="EMBL" id="KK104072">
    <property type="protein sequence ID" value="KIY94481.1"/>
    <property type="molecule type" value="Genomic_DNA"/>
</dbReference>
<feature type="region of interest" description="Disordered" evidence="1">
    <location>
        <begin position="42"/>
        <end position="91"/>
    </location>
</feature>
<dbReference type="KEGG" id="mng:MNEG_13482"/>
<dbReference type="PANTHER" id="PTHR46438">
    <property type="entry name" value="ALPHA/BETA-HYDROLASES SUPERFAMILY PROTEIN"/>
    <property type="match status" value="1"/>
</dbReference>
<dbReference type="PANTHER" id="PTHR46438:SF2">
    <property type="entry name" value="ALPHA_BETA-HYDROLASES SUPERFAMILY PROTEIN"/>
    <property type="match status" value="1"/>
</dbReference>
<feature type="region of interest" description="Disordered" evidence="1">
    <location>
        <begin position="1"/>
        <end position="30"/>
    </location>
</feature>
<gene>
    <name evidence="3" type="ORF">MNEG_13482</name>
</gene>
<dbReference type="InterPro" id="IPR029058">
    <property type="entry name" value="AB_hydrolase_fold"/>
</dbReference>
<dbReference type="AlphaFoldDB" id="A0A0D2LYF2"/>
<reference evidence="3 4" key="1">
    <citation type="journal article" date="2013" name="BMC Genomics">
        <title>Reconstruction of the lipid metabolism for the microalga Monoraphidium neglectum from its genome sequence reveals characteristics suitable for biofuel production.</title>
        <authorList>
            <person name="Bogen C."/>
            <person name="Al-Dilaimi A."/>
            <person name="Albersmeier A."/>
            <person name="Wichmann J."/>
            <person name="Grundmann M."/>
            <person name="Rupp O."/>
            <person name="Lauersen K.J."/>
            <person name="Blifernez-Klassen O."/>
            <person name="Kalinowski J."/>
            <person name="Goesmann A."/>
            <person name="Mussgnug J.H."/>
            <person name="Kruse O."/>
        </authorList>
    </citation>
    <scope>NUCLEOTIDE SEQUENCE [LARGE SCALE GENOMIC DNA]</scope>
    <source>
        <strain evidence="3 4">SAG 48.87</strain>
    </source>
</reference>
<dbReference type="Pfam" id="PF00561">
    <property type="entry name" value="Abhydrolase_1"/>
    <property type="match status" value="1"/>
</dbReference>
<dbReference type="Proteomes" id="UP000054498">
    <property type="component" value="Unassembled WGS sequence"/>
</dbReference>
<dbReference type="STRING" id="145388.A0A0D2LYF2"/>
<dbReference type="GeneID" id="25730949"/>
<evidence type="ECO:0000313" key="3">
    <source>
        <dbReference type="EMBL" id="KIY94481.1"/>
    </source>
</evidence>
<sequence length="246" mass="25265">MLAAPPAASRPRPPRAAAVPGEARATRRPRLASRRLAVCCTAAASTSSGPGGGAQTGGERPREDWGTISSAGGSSSSSSTQSSDSEDGAQPFQEGYYDWRWGSRIKYYQAGDSGPPLVLVHGGEGGNGRLASAVAVLFTFGDCVPAVAAAALSERFRVYAFDLLGQGGSWPGSAGEVEPDPDLGPLVYSAETWTRQLLEFMRDIAGVAPGAPAYVAGNSLGGFLAVNLAGQHPEMVKGLVLLNASE</sequence>
<proteinExistence type="predicted"/>
<dbReference type="SUPFAM" id="SSF53474">
    <property type="entry name" value="alpha/beta-Hydrolases"/>
    <property type="match status" value="1"/>
</dbReference>